<dbReference type="Proteomes" id="UP001234343">
    <property type="component" value="Unassembled WGS sequence"/>
</dbReference>
<gene>
    <name evidence="4" type="ORF">QTP81_14005</name>
</gene>
<dbReference type="SUPFAM" id="SSF55961">
    <property type="entry name" value="Bet v1-like"/>
    <property type="match status" value="1"/>
</dbReference>
<evidence type="ECO:0000256" key="2">
    <source>
        <dbReference type="SAM" id="SignalP"/>
    </source>
</evidence>
<organism evidence="4 5">
    <name type="scientific">Alteromonas arenosi</name>
    <dbReference type="NCBI Taxonomy" id="3055817"/>
    <lineage>
        <taxon>Bacteria</taxon>
        <taxon>Pseudomonadati</taxon>
        <taxon>Pseudomonadota</taxon>
        <taxon>Gammaproteobacteria</taxon>
        <taxon>Alteromonadales</taxon>
        <taxon>Alteromonadaceae</taxon>
        <taxon>Alteromonas/Salinimonas group</taxon>
        <taxon>Alteromonas</taxon>
    </lineage>
</organism>
<dbReference type="InterPro" id="IPR023393">
    <property type="entry name" value="START-like_dom_sf"/>
</dbReference>
<proteinExistence type="inferred from homology"/>
<evidence type="ECO:0000259" key="3">
    <source>
        <dbReference type="Pfam" id="PF08327"/>
    </source>
</evidence>
<name>A0ABT7SZU4_9ALTE</name>
<accession>A0ABT7SZU4</accession>
<reference evidence="4 5" key="1">
    <citation type="submission" date="2023-06" db="EMBL/GenBank/DDBJ databases">
        <title>Alteromonas sp. ASW11-36 isolated from intertidal sand.</title>
        <authorList>
            <person name="Li Y."/>
        </authorList>
    </citation>
    <scope>NUCLEOTIDE SEQUENCE [LARGE SCALE GENOMIC DNA]</scope>
    <source>
        <strain evidence="4 5">ASW11-36</strain>
    </source>
</reference>
<sequence>MRVHIQCGFAVLAIFWSFISAASDSVKFIDKHGFIVENQITTAQPVEQVWQALTNDVDQWWPKDHSWWYGEFSIEPVAGGCFCETHENNSAEHMRIVFVEHNKTLRMSGGLGPLQGMGMVGALDWQFAEADGITTVTLTYRVHGIDANGFEALAPIVGQVQGIQLNALKTFIERQ</sequence>
<comment type="similarity">
    <text evidence="1">Belongs to the AHA1 family.</text>
</comment>
<dbReference type="Pfam" id="PF08327">
    <property type="entry name" value="AHSA1"/>
    <property type="match status" value="1"/>
</dbReference>
<feature type="domain" description="Activator of Hsp90 ATPase homologue 1/2-like C-terminal" evidence="3">
    <location>
        <begin position="45"/>
        <end position="150"/>
    </location>
</feature>
<evidence type="ECO:0000313" key="5">
    <source>
        <dbReference type="Proteomes" id="UP001234343"/>
    </source>
</evidence>
<feature type="signal peptide" evidence="2">
    <location>
        <begin position="1"/>
        <end position="22"/>
    </location>
</feature>
<keyword evidence="5" id="KW-1185">Reference proteome</keyword>
<protein>
    <submittedName>
        <fullName evidence="4">SRPBCC domain-containing protein</fullName>
    </submittedName>
</protein>
<dbReference type="RefSeq" id="WP_289366365.1">
    <property type="nucleotide sequence ID" value="NZ_JAUCBP010000012.1"/>
</dbReference>
<comment type="caution">
    <text evidence="4">The sequence shown here is derived from an EMBL/GenBank/DDBJ whole genome shotgun (WGS) entry which is preliminary data.</text>
</comment>
<dbReference type="EMBL" id="JAUCBP010000012">
    <property type="protein sequence ID" value="MDM7861711.1"/>
    <property type="molecule type" value="Genomic_DNA"/>
</dbReference>
<evidence type="ECO:0000256" key="1">
    <source>
        <dbReference type="ARBA" id="ARBA00006817"/>
    </source>
</evidence>
<dbReference type="InterPro" id="IPR013538">
    <property type="entry name" value="ASHA1/2-like_C"/>
</dbReference>
<feature type="chain" id="PRO_5045289999" evidence="2">
    <location>
        <begin position="23"/>
        <end position="175"/>
    </location>
</feature>
<keyword evidence="2" id="KW-0732">Signal</keyword>
<evidence type="ECO:0000313" key="4">
    <source>
        <dbReference type="EMBL" id="MDM7861711.1"/>
    </source>
</evidence>
<dbReference type="Gene3D" id="3.30.530.20">
    <property type="match status" value="1"/>
</dbReference>